<dbReference type="GO" id="GO:0051213">
    <property type="term" value="F:dioxygenase activity"/>
    <property type="evidence" value="ECO:0007669"/>
    <property type="project" value="UniProtKB-KW"/>
</dbReference>
<dbReference type="InterPro" id="IPR056520">
    <property type="entry name" value="ARM_KDM8_N"/>
</dbReference>
<proteinExistence type="predicted"/>
<dbReference type="OrthoDB" id="47172at2759"/>
<dbReference type="GO" id="GO:0005634">
    <property type="term" value="C:nucleus"/>
    <property type="evidence" value="ECO:0007669"/>
    <property type="project" value="UniProtKB-SubCell"/>
</dbReference>
<dbReference type="PROSITE" id="PS51184">
    <property type="entry name" value="JMJC"/>
    <property type="match status" value="1"/>
</dbReference>
<name>A0A485KJ08_9STRA</name>
<evidence type="ECO:0000259" key="8">
    <source>
        <dbReference type="PROSITE" id="PS51184"/>
    </source>
</evidence>
<evidence type="ECO:0000256" key="2">
    <source>
        <dbReference type="ARBA" id="ARBA00004123"/>
    </source>
</evidence>
<dbReference type="Pfam" id="PF24472">
    <property type="entry name" value="ARM_KDM8_N"/>
    <property type="match status" value="1"/>
</dbReference>
<evidence type="ECO:0000256" key="1">
    <source>
        <dbReference type="ARBA" id="ARBA00001954"/>
    </source>
</evidence>
<dbReference type="SUPFAM" id="SSF51197">
    <property type="entry name" value="Clavaminate synthase-like"/>
    <property type="match status" value="1"/>
</dbReference>
<dbReference type="Pfam" id="PF13621">
    <property type="entry name" value="Cupin_8"/>
    <property type="match status" value="1"/>
</dbReference>
<dbReference type="InterPro" id="IPR041667">
    <property type="entry name" value="Cupin_8"/>
</dbReference>
<evidence type="ECO:0000256" key="4">
    <source>
        <dbReference type="ARBA" id="ARBA00022964"/>
    </source>
</evidence>
<dbReference type="PANTHER" id="PTHR12461:SF105">
    <property type="entry name" value="HYPOXIA-INDUCIBLE FACTOR 1-ALPHA INHIBITOR"/>
    <property type="match status" value="1"/>
</dbReference>
<dbReference type="SMART" id="SM00558">
    <property type="entry name" value="JmjC"/>
    <property type="match status" value="1"/>
</dbReference>
<keyword evidence="11" id="KW-1185">Reference proteome</keyword>
<keyword evidence="7" id="KW-0539">Nucleus</keyword>
<evidence type="ECO:0000256" key="5">
    <source>
        <dbReference type="ARBA" id="ARBA00023002"/>
    </source>
</evidence>
<comment type="cofactor">
    <cofactor evidence="1">
        <name>Fe(2+)</name>
        <dbReference type="ChEBI" id="CHEBI:29033"/>
    </cofactor>
</comment>
<evidence type="ECO:0000313" key="9">
    <source>
        <dbReference type="EMBL" id="KAF0701629.1"/>
    </source>
</evidence>
<comment type="subcellular location">
    <subcellularLocation>
        <location evidence="2">Nucleus</location>
    </subcellularLocation>
</comment>
<evidence type="ECO:0000256" key="3">
    <source>
        <dbReference type="ARBA" id="ARBA00022723"/>
    </source>
</evidence>
<keyword evidence="4" id="KW-0223">Dioxygenase</keyword>
<keyword evidence="5" id="KW-0560">Oxidoreductase</keyword>
<dbReference type="EMBL" id="CAADRA010005025">
    <property type="protein sequence ID" value="VFT84837.1"/>
    <property type="molecule type" value="Genomic_DNA"/>
</dbReference>
<accession>A0A485KJ08</accession>
<keyword evidence="6" id="KW-0408">Iron</keyword>
<sequence>MEEYLVAQAVDRVGSQEWGDGHALAEEAVHRIWDRLHMGKWNDVDPKWRQLFATACDLLAQCQLHEKDTPRWRQIKAAIHTLDTGLLMAGPYGRQLHATMDALVDELAALPECDAGDAHAASPRPRKRTCVRLDQIPPPLPDTTNPLCTRLKRIHAPAMHTFLDEYMRGNKPVIITGGLDHWPALGKTDNGQRCWADLDYLGRVAGARTVPVEIGSSYLEDNWSQTLMTLREFIDEHIVLGQASAAPGYLAQHALFEQIPQLRRDIVVPDYCALSLRDDDDDDEMADVVLNAWFGPAHTVSPLHFDPKHNLLCQVVGSKYIRLYEAAYSARMYPVDGLLSNTSQVVVDDVDEAAFPAFMTAPYWECVLAPGEMLYIPPQCWHYIKSLQVSFSVSCWWD</sequence>
<dbReference type="Proteomes" id="UP000332933">
    <property type="component" value="Unassembled WGS sequence"/>
</dbReference>
<evidence type="ECO:0000256" key="7">
    <source>
        <dbReference type="ARBA" id="ARBA00023242"/>
    </source>
</evidence>
<dbReference type="EMBL" id="VJMH01005004">
    <property type="protein sequence ID" value="KAF0701629.1"/>
    <property type="molecule type" value="Genomic_DNA"/>
</dbReference>
<dbReference type="GO" id="GO:0046872">
    <property type="term" value="F:metal ion binding"/>
    <property type="evidence" value="ECO:0007669"/>
    <property type="project" value="UniProtKB-KW"/>
</dbReference>
<gene>
    <name evidence="10" type="primary">Aste57867_7944</name>
    <name evidence="9" type="ORF">As57867_007914</name>
    <name evidence="10" type="ORF">ASTE57867_7944</name>
</gene>
<evidence type="ECO:0000313" key="11">
    <source>
        <dbReference type="Proteomes" id="UP000332933"/>
    </source>
</evidence>
<reference evidence="9" key="2">
    <citation type="submission" date="2019-06" db="EMBL/GenBank/DDBJ databases">
        <title>Genomics analysis of Aphanomyces spp. identifies a new class of oomycete effector associated with host adaptation.</title>
        <authorList>
            <person name="Gaulin E."/>
        </authorList>
    </citation>
    <scope>NUCLEOTIDE SEQUENCE</scope>
    <source>
        <strain evidence="9">CBS 578.67</strain>
    </source>
</reference>
<feature type="domain" description="JmjC" evidence="8">
    <location>
        <begin position="257"/>
        <end position="398"/>
    </location>
</feature>
<dbReference type="InterPro" id="IPR003347">
    <property type="entry name" value="JmjC_dom"/>
</dbReference>
<organism evidence="10 11">
    <name type="scientific">Aphanomyces stellatus</name>
    <dbReference type="NCBI Taxonomy" id="120398"/>
    <lineage>
        <taxon>Eukaryota</taxon>
        <taxon>Sar</taxon>
        <taxon>Stramenopiles</taxon>
        <taxon>Oomycota</taxon>
        <taxon>Saprolegniomycetes</taxon>
        <taxon>Saprolegniales</taxon>
        <taxon>Verrucalvaceae</taxon>
        <taxon>Aphanomyces</taxon>
    </lineage>
</organism>
<protein>
    <submittedName>
        <fullName evidence="10">Aste57867_7944 protein</fullName>
    </submittedName>
</protein>
<reference evidence="10 11" key="1">
    <citation type="submission" date="2019-03" db="EMBL/GenBank/DDBJ databases">
        <authorList>
            <person name="Gaulin E."/>
            <person name="Dumas B."/>
        </authorList>
    </citation>
    <scope>NUCLEOTIDE SEQUENCE [LARGE SCALE GENOMIC DNA]</scope>
    <source>
        <strain evidence="10">CBS 568.67</strain>
    </source>
</reference>
<dbReference type="AlphaFoldDB" id="A0A485KJ08"/>
<keyword evidence="3" id="KW-0479">Metal-binding</keyword>
<evidence type="ECO:0000256" key="6">
    <source>
        <dbReference type="ARBA" id="ARBA00023004"/>
    </source>
</evidence>
<evidence type="ECO:0000313" key="10">
    <source>
        <dbReference type="EMBL" id="VFT84837.1"/>
    </source>
</evidence>
<dbReference type="Gene3D" id="2.60.120.650">
    <property type="entry name" value="Cupin"/>
    <property type="match status" value="1"/>
</dbReference>
<dbReference type="PANTHER" id="PTHR12461">
    <property type="entry name" value="HYPOXIA-INDUCIBLE FACTOR 1 ALPHA INHIBITOR-RELATED"/>
    <property type="match status" value="1"/>
</dbReference>